<keyword evidence="4" id="KW-1185">Reference proteome</keyword>
<dbReference type="EMBL" id="PJQM01006274">
    <property type="protein sequence ID" value="RCH79941.1"/>
    <property type="molecule type" value="Genomic_DNA"/>
</dbReference>
<comment type="caution">
    <text evidence="3">The sequence shown here is derived from an EMBL/GenBank/DDBJ whole genome shotgun (WGS) entry which is preliminary data.</text>
</comment>
<proteinExistence type="predicted"/>
<evidence type="ECO:0000313" key="4">
    <source>
        <dbReference type="Proteomes" id="UP000253551"/>
    </source>
</evidence>
<dbReference type="OrthoDB" id="2251269at2759"/>
<reference evidence="3 4" key="1">
    <citation type="journal article" date="2018" name="G3 (Bethesda)">
        <title>Phylogenetic and Phylogenomic Definition of Rhizopus Species.</title>
        <authorList>
            <person name="Gryganskyi A.P."/>
            <person name="Golan J."/>
            <person name="Dolatabadi S."/>
            <person name="Mondo S."/>
            <person name="Robb S."/>
            <person name="Idnurm A."/>
            <person name="Muszewska A."/>
            <person name="Steczkiewicz K."/>
            <person name="Masonjones S."/>
            <person name="Liao H.L."/>
            <person name="Gajdeczka M.T."/>
            <person name="Anike F."/>
            <person name="Vuek A."/>
            <person name="Anishchenko I.M."/>
            <person name="Voigt K."/>
            <person name="de Hoog G.S."/>
            <person name="Smith M.E."/>
            <person name="Heitman J."/>
            <person name="Vilgalys R."/>
            <person name="Stajich J.E."/>
        </authorList>
    </citation>
    <scope>NUCLEOTIDE SEQUENCE [LARGE SCALE GENOMIC DNA]</scope>
    <source>
        <strain evidence="3 4">LSU 92-RS-03</strain>
    </source>
</reference>
<feature type="region of interest" description="Disordered" evidence="1">
    <location>
        <begin position="273"/>
        <end position="295"/>
    </location>
</feature>
<name>A0A367IR27_RHIST</name>
<feature type="transmembrane region" description="Helical" evidence="2">
    <location>
        <begin position="206"/>
        <end position="227"/>
    </location>
</feature>
<keyword evidence="2" id="KW-0812">Transmembrane</keyword>
<accession>A0A367IR27</accession>
<feature type="compositionally biased region" description="Acidic residues" evidence="1">
    <location>
        <begin position="276"/>
        <end position="295"/>
    </location>
</feature>
<evidence type="ECO:0000256" key="1">
    <source>
        <dbReference type="SAM" id="MobiDB-lite"/>
    </source>
</evidence>
<gene>
    <name evidence="3" type="ORF">CU098_004385</name>
</gene>
<evidence type="ECO:0000313" key="3">
    <source>
        <dbReference type="EMBL" id="RCH79941.1"/>
    </source>
</evidence>
<feature type="non-terminal residue" evidence="3">
    <location>
        <position position="1"/>
    </location>
</feature>
<organism evidence="3 4">
    <name type="scientific">Rhizopus stolonifer</name>
    <name type="common">Rhizopus nigricans</name>
    <dbReference type="NCBI Taxonomy" id="4846"/>
    <lineage>
        <taxon>Eukaryota</taxon>
        <taxon>Fungi</taxon>
        <taxon>Fungi incertae sedis</taxon>
        <taxon>Mucoromycota</taxon>
        <taxon>Mucoromycotina</taxon>
        <taxon>Mucoromycetes</taxon>
        <taxon>Mucorales</taxon>
        <taxon>Mucorineae</taxon>
        <taxon>Rhizopodaceae</taxon>
        <taxon>Rhizopus</taxon>
    </lineage>
</organism>
<dbReference type="Proteomes" id="UP000253551">
    <property type="component" value="Unassembled WGS sequence"/>
</dbReference>
<keyword evidence="2" id="KW-0472">Membrane</keyword>
<keyword evidence="2" id="KW-1133">Transmembrane helix</keyword>
<dbReference type="AlphaFoldDB" id="A0A367IR27"/>
<evidence type="ECO:0000256" key="2">
    <source>
        <dbReference type="SAM" id="Phobius"/>
    </source>
</evidence>
<sequence length="295" mass="33826">KQQSHFNDLGWHCLWKKDKAHLLPKDKTKSPDFVEYVYKPVLLDFMNSCEDAVLREDNGPIYTAGAVANWRDKHSIQKLQCLDQVANNPVLFTAASQQKFIEMSFLIEFWGPIIELFFDPNQYFIQWGDTTSPYLSLSNLYFNLDFRVIIKDINADELDVATGEVVREASIASSKVNYDFLKSALTTKAHLNATLKRMPYMTLTRIKYVVVPMVQIMGLSCTLYGLMIKNIEAMITEYSRRPSHSMPNIRKGKKKNNNAKMIVIDEYISPVIPSAQDDELTSEENNSEGESDEEK</sequence>
<protein>
    <submittedName>
        <fullName evidence="3">Uncharacterized protein</fullName>
    </submittedName>
</protein>